<keyword evidence="4 10" id="KW-0479">Metal-binding</keyword>
<evidence type="ECO:0000313" key="15">
    <source>
        <dbReference type="Proteomes" id="UP001606302"/>
    </source>
</evidence>
<keyword evidence="5 10" id="KW-1278">Translocase</keyword>
<reference evidence="14 15" key="1">
    <citation type="submission" date="2024-08" db="EMBL/GenBank/DDBJ databases">
        <authorList>
            <person name="Lu H."/>
        </authorList>
    </citation>
    <scope>NUCLEOTIDE SEQUENCE [LARGE SCALE GENOMIC DNA]</scope>
    <source>
        <strain evidence="14 15">DXS20W</strain>
    </source>
</reference>
<dbReference type="SUPFAM" id="SSF54292">
    <property type="entry name" value="2Fe-2S ferredoxin-like"/>
    <property type="match status" value="1"/>
</dbReference>
<comment type="caution">
    <text evidence="14">The sequence shown here is derived from an EMBL/GenBank/DDBJ whole genome shotgun (WGS) entry which is preliminary data.</text>
</comment>
<evidence type="ECO:0000256" key="7">
    <source>
        <dbReference type="ARBA" id="ARBA00023014"/>
    </source>
</evidence>
<name>A0ABW7GH37_9BURK</name>
<dbReference type="SUPFAM" id="SSF54862">
    <property type="entry name" value="4Fe-4S ferredoxins"/>
    <property type="match status" value="1"/>
</dbReference>
<dbReference type="Proteomes" id="UP001606302">
    <property type="component" value="Unassembled WGS sequence"/>
</dbReference>
<evidence type="ECO:0000256" key="9">
    <source>
        <dbReference type="ARBA" id="ARBA00047712"/>
    </source>
</evidence>
<evidence type="ECO:0000256" key="6">
    <source>
        <dbReference type="ARBA" id="ARBA00023004"/>
    </source>
</evidence>
<dbReference type="InterPro" id="IPR054351">
    <property type="entry name" value="NADH_UbQ_OxRdtase_ferredoxin"/>
</dbReference>
<comment type="similarity">
    <text evidence="2 10">Belongs to the complex I 75 kDa subunit family.</text>
</comment>
<accession>A0ABW7GH37</accession>
<dbReference type="Gene3D" id="3.10.20.740">
    <property type="match status" value="1"/>
</dbReference>
<feature type="domain" description="4Fe-4S His(Cys)3-ligated-type" evidence="13">
    <location>
        <begin position="78"/>
        <end position="117"/>
    </location>
</feature>
<evidence type="ECO:0000256" key="8">
    <source>
        <dbReference type="ARBA" id="ARBA00023027"/>
    </source>
</evidence>
<dbReference type="EC" id="7.1.1.-" evidence="10"/>
<keyword evidence="6 10" id="KW-0408">Iron</keyword>
<dbReference type="InterPro" id="IPR050123">
    <property type="entry name" value="Prok_molybdopt-oxidoreductase"/>
</dbReference>
<evidence type="ECO:0000256" key="4">
    <source>
        <dbReference type="ARBA" id="ARBA00022723"/>
    </source>
</evidence>
<dbReference type="Pfam" id="PF13510">
    <property type="entry name" value="Fer2_4"/>
    <property type="match status" value="1"/>
</dbReference>
<protein>
    <recommendedName>
        <fullName evidence="10">NADH-quinone oxidoreductase</fullName>
        <ecNumber evidence="10">7.1.1.-</ecNumber>
    </recommendedName>
</protein>
<dbReference type="Gene3D" id="3.30.70.20">
    <property type="match status" value="1"/>
</dbReference>
<dbReference type="CDD" id="cd02772">
    <property type="entry name" value="MopB_NDH-1_NuoG2"/>
    <property type="match status" value="1"/>
</dbReference>
<evidence type="ECO:0000256" key="10">
    <source>
        <dbReference type="RuleBase" id="RU003525"/>
    </source>
</evidence>
<dbReference type="InterPro" id="IPR019574">
    <property type="entry name" value="NADH_UbQ_OxRdtase_Gsu_4Fe4S-bd"/>
</dbReference>
<dbReference type="PROSITE" id="PS51669">
    <property type="entry name" value="4FE4S_MOW_BIS_MGD"/>
    <property type="match status" value="1"/>
</dbReference>
<dbReference type="InterPro" id="IPR010228">
    <property type="entry name" value="NADH_UbQ_OxRdtase_Gsu"/>
</dbReference>
<dbReference type="Gene3D" id="3.40.228.10">
    <property type="entry name" value="Dimethylsulfoxide Reductase, domain 2"/>
    <property type="match status" value="1"/>
</dbReference>
<comment type="function">
    <text evidence="10">NDH-1 shuttles electrons from NADH, via FMN and iron-sulfur (Fe-S) centers, to quinones in the respiratory chain. Couples the redox reaction to proton translocation (for every two electrons transferred, four hydrogen ions are translocated across the cytoplasmic membrane), and thus conserves the redox energy in a proton gradient.</text>
</comment>
<gene>
    <name evidence="14" type="primary">nuoG</name>
    <name evidence="14" type="ORF">ACG04Q_06660</name>
</gene>
<dbReference type="NCBIfam" id="TIGR01973">
    <property type="entry name" value="NuoG"/>
    <property type="match status" value="1"/>
</dbReference>
<keyword evidence="3 10" id="KW-0004">4Fe-4S</keyword>
<keyword evidence="7 10" id="KW-0411">Iron-sulfur</keyword>
<organism evidence="14 15">
    <name type="scientific">Pelomonas lactea</name>
    <dbReference type="NCBI Taxonomy" id="3299030"/>
    <lineage>
        <taxon>Bacteria</taxon>
        <taxon>Pseudomonadati</taxon>
        <taxon>Pseudomonadota</taxon>
        <taxon>Betaproteobacteria</taxon>
        <taxon>Burkholderiales</taxon>
        <taxon>Sphaerotilaceae</taxon>
        <taxon>Roseateles</taxon>
    </lineage>
</organism>
<dbReference type="EMBL" id="JBIGHX010000002">
    <property type="protein sequence ID" value="MFG6461251.1"/>
    <property type="molecule type" value="Genomic_DNA"/>
</dbReference>
<dbReference type="InterPro" id="IPR036010">
    <property type="entry name" value="2Fe-2S_ferredoxin-like_sf"/>
</dbReference>
<dbReference type="CDD" id="cd00207">
    <property type="entry name" value="fer2"/>
    <property type="match status" value="1"/>
</dbReference>
<dbReference type="SUPFAM" id="SSF53706">
    <property type="entry name" value="Formate dehydrogenase/DMSO reductase, domains 1-3"/>
    <property type="match status" value="1"/>
</dbReference>
<dbReference type="PROSITE" id="PS00641">
    <property type="entry name" value="COMPLEX1_75K_1"/>
    <property type="match status" value="1"/>
</dbReference>
<dbReference type="PANTHER" id="PTHR43105">
    <property type="entry name" value="RESPIRATORY NITRATE REDUCTASE"/>
    <property type="match status" value="1"/>
</dbReference>
<feature type="domain" description="4Fe-4S Mo/W bis-MGD-type" evidence="12">
    <location>
        <begin position="216"/>
        <end position="272"/>
    </location>
</feature>
<dbReference type="PROSITE" id="PS51839">
    <property type="entry name" value="4FE4S_HC3"/>
    <property type="match status" value="1"/>
</dbReference>
<keyword evidence="8 10" id="KW-0520">NAD</keyword>
<dbReference type="SMART" id="SM00929">
    <property type="entry name" value="NADH-G_4Fe-4S_3"/>
    <property type="match status" value="1"/>
</dbReference>
<proteinExistence type="inferred from homology"/>
<keyword evidence="10" id="KW-0874">Quinone</keyword>
<evidence type="ECO:0000256" key="3">
    <source>
        <dbReference type="ARBA" id="ARBA00022485"/>
    </source>
</evidence>
<evidence type="ECO:0000259" key="13">
    <source>
        <dbReference type="PROSITE" id="PS51839"/>
    </source>
</evidence>
<dbReference type="InterPro" id="IPR000283">
    <property type="entry name" value="NADH_UbQ_OxRdtase_75kDa_su_CS"/>
</dbReference>
<dbReference type="PROSITE" id="PS00643">
    <property type="entry name" value="COMPLEX1_75K_3"/>
    <property type="match status" value="1"/>
</dbReference>
<evidence type="ECO:0000256" key="1">
    <source>
        <dbReference type="ARBA" id="ARBA00001966"/>
    </source>
</evidence>
<keyword evidence="15" id="KW-1185">Reference proteome</keyword>
<dbReference type="Pfam" id="PF22117">
    <property type="entry name" value="Fer4_Nqo3"/>
    <property type="match status" value="1"/>
</dbReference>
<evidence type="ECO:0000259" key="11">
    <source>
        <dbReference type="PROSITE" id="PS51085"/>
    </source>
</evidence>
<sequence length="768" mass="81084">MVEIELDGQKVSVQEGSMVMHAAEKAGTYIPHFCYHKKLSIAANCRMCLVDVEKAPKPMPACATPVTQGMIVRTKSDKAIKAQQGVMEFLLINHPLDCPICDQGGECQLQDLAVGYGSSKSRYSEEKRVVFHKNVGPLISMEEMSRCIHCTRCVRFGQEIAGQMELGMAHRGEHSEIQTFVGRTVDSELSGNMIDICPVGALTSKPFRYSARTWELSRRKSVSPHDSTGANLVVQVKNHQVLRVVPLENEDVNECWIADRDRFSYEALNSDARLSAPMIKQGGAWKQVDWTTALEYVANGLKVIKADHGAKAIGALGSAHSTVEELHLLGEIVRGLGSDNIDHRLRHSDFGNAAPAGQARWLGLPIAKLSELDRALVVGSNLRKDHPLFAARLRHAARRGAAISRIGVSSDDWLMPLAASTSVAPSGWVQALADVAAAIGEGAPLAGTATDEAKAVAGSLLSGSAKAVLLGNAAAEHPQAASLLALAQWIAEKTGASVGYLTAAANTVGAQLVKAQPQAGGLNAGQMLTGTALKAALLLNTDPVLDSANAAAAAKALEAAEMVVVLSPFKTGLEYADVLLPIAPFTETSGSFVNAEGRLQSFVGVVKPLAETRPAWKVLRVLGNLLSLQGFNQDSSEQVREQALGGEFNGRLSNATSASVQTVAKAEGIERFANLPIYATDALVRNSTSLQLTTDGREAAIVGLPAGLWQQLGLAEGDQVRVVQDGGAAQLSARLEAGLPEGLARVPAGLAQTATLGAAFGTLSISKV</sequence>
<evidence type="ECO:0000256" key="2">
    <source>
        <dbReference type="ARBA" id="ARBA00005404"/>
    </source>
</evidence>
<comment type="cofactor">
    <cofactor evidence="1 10">
        <name>[4Fe-4S] cluster</name>
        <dbReference type="ChEBI" id="CHEBI:49883"/>
    </cofactor>
</comment>
<dbReference type="PROSITE" id="PS00642">
    <property type="entry name" value="COMPLEX1_75K_2"/>
    <property type="match status" value="1"/>
</dbReference>
<dbReference type="PANTHER" id="PTHR43105:SF13">
    <property type="entry name" value="NADH-UBIQUINONE OXIDOREDUCTASE 75 KDA SUBUNIT, MITOCHONDRIAL"/>
    <property type="match status" value="1"/>
</dbReference>
<comment type="catalytic activity">
    <reaction evidence="9 10">
        <text>a quinone + NADH + 5 H(+)(in) = a quinol + NAD(+) + 4 H(+)(out)</text>
        <dbReference type="Rhea" id="RHEA:57888"/>
        <dbReference type="ChEBI" id="CHEBI:15378"/>
        <dbReference type="ChEBI" id="CHEBI:24646"/>
        <dbReference type="ChEBI" id="CHEBI:57540"/>
        <dbReference type="ChEBI" id="CHEBI:57945"/>
        <dbReference type="ChEBI" id="CHEBI:132124"/>
    </reaction>
</comment>
<evidence type="ECO:0000313" key="14">
    <source>
        <dbReference type="EMBL" id="MFG6461251.1"/>
    </source>
</evidence>
<dbReference type="InterPro" id="IPR006656">
    <property type="entry name" value="Mopterin_OxRdtase"/>
</dbReference>
<keyword evidence="10" id="KW-0001">2Fe-2S</keyword>
<dbReference type="Pfam" id="PF00384">
    <property type="entry name" value="Molybdopterin"/>
    <property type="match status" value="1"/>
</dbReference>
<dbReference type="Pfam" id="PF22151">
    <property type="entry name" value="Fer4_NDSU1"/>
    <property type="match status" value="1"/>
</dbReference>
<comment type="cofactor">
    <cofactor evidence="10">
        <name>[2Fe-2S] cluster</name>
        <dbReference type="ChEBI" id="CHEBI:190135"/>
    </cofactor>
    <text evidence="10">Binds 1 [2Fe-2S] cluster per subunit.</text>
</comment>
<evidence type="ECO:0000259" key="12">
    <source>
        <dbReference type="PROSITE" id="PS51669"/>
    </source>
</evidence>
<dbReference type="Gene3D" id="3.40.50.740">
    <property type="match status" value="2"/>
</dbReference>
<dbReference type="PROSITE" id="PS51085">
    <property type="entry name" value="2FE2S_FER_2"/>
    <property type="match status" value="1"/>
</dbReference>
<dbReference type="InterPro" id="IPR001041">
    <property type="entry name" value="2Fe-2S_ferredoxin-type"/>
</dbReference>
<evidence type="ECO:0000256" key="5">
    <source>
        <dbReference type="ARBA" id="ARBA00022967"/>
    </source>
</evidence>
<dbReference type="RefSeq" id="WP_394510124.1">
    <property type="nucleotide sequence ID" value="NZ_JBIGHX010000002.1"/>
</dbReference>
<dbReference type="InterPro" id="IPR006963">
    <property type="entry name" value="Mopterin_OxRdtase_4Fe-4S_dom"/>
</dbReference>
<dbReference type="Pfam" id="PF10588">
    <property type="entry name" value="NADH-G_4Fe-4S_3"/>
    <property type="match status" value="1"/>
</dbReference>
<feature type="domain" description="2Fe-2S ferredoxin-type" evidence="11">
    <location>
        <begin position="1"/>
        <end position="78"/>
    </location>
</feature>